<sequence length="497" mass="55360">MATILDVVDNFFYRDSEDFRQIPASRLLEFGEEVRHFNDNNDSSTSVRDGCQYLGGWPSADSLRIGGGVIRSSLLFTEQVLIKDQISDWFSNETHLNEHHLSSSPGWFVPGEGPKVAETRAFLARVLPALRDARPLIENGVIVLAPMESIYQQHEETIGKVHADLVEAVLENPLELAARFDPQDLAIDDAQRGMFVFAGGNRGEQTRQAFSKALKYFSREYVSAASLGSAYCAPFEYERLICSRAFGSITSGSDRVREGLIRSKLPVFSGLSWKTLSTIHDDDDFGEFRRQLFEIYSRAPLEADGEEFDQYLEEQENVLLIPTLRRARENAERGPISDLGVSVKSNFFQLAVGIGAGIATGSPVLPLLTGAALIADHFVFQPRRRSSVAWTALVSQDASIGIEMPWALERPEIVNDRSTSRAGHPWGIPAQPSDSVLVSRGTVHVDWTPSLPHIEKTSSDSGYHEGIYAPCECGSLLSYKFCCRDVDRQYSLPHRRR</sequence>
<evidence type="ECO:0008006" key="3">
    <source>
        <dbReference type="Google" id="ProtNLM"/>
    </source>
</evidence>
<protein>
    <recommendedName>
        <fullName evidence="3">SEC-C motif-containing protein</fullName>
    </recommendedName>
</protein>
<evidence type="ECO:0000313" key="2">
    <source>
        <dbReference type="Proteomes" id="UP001501791"/>
    </source>
</evidence>
<proteinExistence type="predicted"/>
<dbReference type="EMBL" id="BAAALY010000012">
    <property type="protein sequence ID" value="GAA1550120.1"/>
    <property type="molecule type" value="Genomic_DNA"/>
</dbReference>
<organism evidence="1 2">
    <name type="scientific">Brevibacterium picturae</name>
    <dbReference type="NCBI Taxonomy" id="260553"/>
    <lineage>
        <taxon>Bacteria</taxon>
        <taxon>Bacillati</taxon>
        <taxon>Actinomycetota</taxon>
        <taxon>Actinomycetes</taxon>
        <taxon>Micrococcales</taxon>
        <taxon>Brevibacteriaceae</taxon>
        <taxon>Brevibacterium</taxon>
    </lineage>
</organism>
<dbReference type="RefSeq" id="WP_346036399.1">
    <property type="nucleotide sequence ID" value="NZ_BAAALY010000012.1"/>
</dbReference>
<dbReference type="Proteomes" id="UP001501791">
    <property type="component" value="Unassembled WGS sequence"/>
</dbReference>
<evidence type="ECO:0000313" key="1">
    <source>
        <dbReference type="EMBL" id="GAA1550120.1"/>
    </source>
</evidence>
<accession>A0ABP4MXU1</accession>
<keyword evidence="2" id="KW-1185">Reference proteome</keyword>
<name>A0ABP4MXU1_9MICO</name>
<gene>
    <name evidence="1" type="ORF">GCM10009691_25880</name>
</gene>
<reference evidence="2" key="1">
    <citation type="journal article" date="2019" name="Int. J. Syst. Evol. Microbiol.">
        <title>The Global Catalogue of Microorganisms (GCM) 10K type strain sequencing project: providing services to taxonomists for standard genome sequencing and annotation.</title>
        <authorList>
            <consortium name="The Broad Institute Genomics Platform"/>
            <consortium name="The Broad Institute Genome Sequencing Center for Infectious Disease"/>
            <person name="Wu L."/>
            <person name="Ma J."/>
        </authorList>
    </citation>
    <scope>NUCLEOTIDE SEQUENCE [LARGE SCALE GENOMIC DNA]</scope>
    <source>
        <strain evidence="2">JCM 13319</strain>
    </source>
</reference>
<comment type="caution">
    <text evidence="1">The sequence shown here is derived from an EMBL/GenBank/DDBJ whole genome shotgun (WGS) entry which is preliminary data.</text>
</comment>